<sequence>MFSVRSVRMGLEIDEERLGAVLEALPTAAHDGVGRHAHFTRQKYETIYGITPGTIEDHLDTVFSITIRQRAGPQSIEQVETAREAFDAETFRSLDPHADAYAYLTDIEGVGPKIANEYLRKVVHAFSFKETWCADLYVPLDQHVVAALVETGCLLDGEVRPEKTKPSALLNLNPESNPRTRLSASALQAAFKRVAETQGTERIAFDELWSEHKFFLSIPEFRDKSCLSELLESR</sequence>
<organism evidence="1 2">
    <name type="scientific">Haloferax denitrificans ATCC 35960</name>
    <dbReference type="NCBI Taxonomy" id="662478"/>
    <lineage>
        <taxon>Archaea</taxon>
        <taxon>Methanobacteriati</taxon>
        <taxon>Methanobacteriota</taxon>
        <taxon>Stenosarchaea group</taxon>
        <taxon>Halobacteria</taxon>
        <taxon>Halobacteriales</taxon>
        <taxon>Haloferacaceae</taxon>
        <taxon>Haloferax</taxon>
    </lineage>
</organism>
<comment type="caution">
    <text evidence="1">The sequence shown here is derived from an EMBL/GenBank/DDBJ whole genome shotgun (WGS) entry which is preliminary data.</text>
</comment>
<dbReference type="PATRIC" id="fig|662478.6.peg.2895"/>
<dbReference type="AlphaFoldDB" id="M0IXP0"/>
<evidence type="ECO:0000313" key="1">
    <source>
        <dbReference type="EMBL" id="EMA01622.1"/>
    </source>
</evidence>
<accession>M0IXP0</accession>
<dbReference type="EMBL" id="AOLP01000017">
    <property type="protein sequence ID" value="EMA01622.1"/>
    <property type="molecule type" value="Genomic_DNA"/>
</dbReference>
<name>M0IXP0_9EURY</name>
<protein>
    <recommendedName>
        <fullName evidence="3">HhH-GPD domain-containing protein</fullName>
    </recommendedName>
</protein>
<reference evidence="1 2" key="1">
    <citation type="journal article" date="2014" name="PLoS Genet.">
        <title>Phylogenetically driven sequencing of extremely halophilic archaea reveals strategies for static and dynamic osmo-response.</title>
        <authorList>
            <person name="Becker E.A."/>
            <person name="Seitzer P.M."/>
            <person name="Tritt A."/>
            <person name="Larsen D."/>
            <person name="Krusor M."/>
            <person name="Yao A.I."/>
            <person name="Wu D."/>
            <person name="Madern D."/>
            <person name="Eisen J.A."/>
            <person name="Darling A.E."/>
            <person name="Facciotti M.T."/>
        </authorList>
    </citation>
    <scope>NUCLEOTIDE SEQUENCE [LARGE SCALE GENOMIC DNA]</scope>
    <source>
        <strain evidence="1 2">ATCC 35960</strain>
    </source>
</reference>
<gene>
    <name evidence="1" type="ORF">C438_14736</name>
</gene>
<keyword evidence="2" id="KW-1185">Reference proteome</keyword>
<dbReference type="Proteomes" id="UP000011553">
    <property type="component" value="Unassembled WGS sequence"/>
</dbReference>
<evidence type="ECO:0000313" key="2">
    <source>
        <dbReference type="Proteomes" id="UP000011553"/>
    </source>
</evidence>
<proteinExistence type="predicted"/>
<evidence type="ECO:0008006" key="3">
    <source>
        <dbReference type="Google" id="ProtNLM"/>
    </source>
</evidence>